<evidence type="ECO:0000256" key="1">
    <source>
        <dbReference type="SAM" id="MobiDB-lite"/>
    </source>
</evidence>
<protein>
    <submittedName>
        <fullName evidence="3">Uncharacterized protein</fullName>
    </submittedName>
</protein>
<dbReference type="KEGG" id="run:DR864_17945"/>
<accession>A0A344TLG8</accession>
<evidence type="ECO:0000313" key="3">
    <source>
        <dbReference type="EMBL" id="AXE19489.1"/>
    </source>
</evidence>
<keyword evidence="4" id="KW-1185">Reference proteome</keyword>
<organism evidence="3 4">
    <name type="scientific">Runella rosea</name>
    <dbReference type="NCBI Taxonomy" id="2259595"/>
    <lineage>
        <taxon>Bacteria</taxon>
        <taxon>Pseudomonadati</taxon>
        <taxon>Bacteroidota</taxon>
        <taxon>Cytophagia</taxon>
        <taxon>Cytophagales</taxon>
        <taxon>Spirosomataceae</taxon>
        <taxon>Runella</taxon>
    </lineage>
</organism>
<evidence type="ECO:0000313" key="4">
    <source>
        <dbReference type="Proteomes" id="UP000251993"/>
    </source>
</evidence>
<keyword evidence="2" id="KW-0472">Membrane</keyword>
<feature type="compositionally biased region" description="Polar residues" evidence="1">
    <location>
        <begin position="121"/>
        <end position="146"/>
    </location>
</feature>
<feature type="transmembrane region" description="Helical" evidence="2">
    <location>
        <begin position="48"/>
        <end position="67"/>
    </location>
</feature>
<sequence>MKKHPIDKLFSQKLKEAEIKPRDEAWEKLQLRMQQNKKRRIGGWWQQGPWLAAAGVCLLLVAGWLTWRSNSSNETNLAQHTHNTKAKAIKKQIAPQEEIKIEAEAPIAEQEQVATALNKPESITQTVRKSTTSTAPESKSASVTFSPQPMVATLPDVQKAENQAKPESVPVSAAENPRTIAQTPIHPEVISGAKTVVLQLPELKETLVAANTKETIAEPRIKSDETKSVSEEFEDDILNKPRKSTRMAKVWKQLKNAKNGERVDWDEVGFNPNKMLAKATGKERN</sequence>
<reference evidence="3 4" key="1">
    <citation type="submission" date="2018-07" db="EMBL/GenBank/DDBJ databases">
        <title>Genome sequencing of Runella.</title>
        <authorList>
            <person name="Baek M.-G."/>
            <person name="Yi H."/>
        </authorList>
    </citation>
    <scope>NUCLEOTIDE SEQUENCE [LARGE SCALE GENOMIC DNA]</scope>
    <source>
        <strain evidence="3 4">HYN0085</strain>
    </source>
</reference>
<keyword evidence="2" id="KW-0812">Transmembrane</keyword>
<dbReference type="RefSeq" id="WP_114068261.1">
    <property type="nucleotide sequence ID" value="NZ_CP030850.1"/>
</dbReference>
<proteinExistence type="predicted"/>
<dbReference type="EMBL" id="CP030850">
    <property type="protein sequence ID" value="AXE19489.1"/>
    <property type="molecule type" value="Genomic_DNA"/>
</dbReference>
<dbReference type="OrthoDB" id="948161at2"/>
<keyword evidence="2" id="KW-1133">Transmembrane helix</keyword>
<name>A0A344TLG8_9BACT</name>
<gene>
    <name evidence="3" type="ORF">DR864_17945</name>
</gene>
<dbReference type="AlphaFoldDB" id="A0A344TLG8"/>
<evidence type="ECO:0000256" key="2">
    <source>
        <dbReference type="SAM" id="Phobius"/>
    </source>
</evidence>
<feature type="region of interest" description="Disordered" evidence="1">
    <location>
        <begin position="116"/>
        <end position="146"/>
    </location>
</feature>
<dbReference type="Proteomes" id="UP000251993">
    <property type="component" value="Chromosome"/>
</dbReference>